<feature type="transmembrane region" description="Helical" evidence="7">
    <location>
        <begin position="285"/>
        <end position="303"/>
    </location>
</feature>
<feature type="transmembrane region" description="Helical" evidence="7">
    <location>
        <begin position="223"/>
        <end position="243"/>
    </location>
</feature>
<feature type="transmembrane region" description="Helical" evidence="7">
    <location>
        <begin position="258"/>
        <end position="278"/>
    </location>
</feature>
<dbReference type="PANTHER" id="PTHR23517">
    <property type="entry name" value="RESISTANCE PROTEIN MDTM, PUTATIVE-RELATED-RELATED"/>
    <property type="match status" value="1"/>
</dbReference>
<dbReference type="GO" id="GO:0022857">
    <property type="term" value="F:transmembrane transporter activity"/>
    <property type="evidence" value="ECO:0007669"/>
    <property type="project" value="InterPro"/>
</dbReference>
<feature type="domain" description="Major facilitator superfamily (MFS) profile" evidence="8">
    <location>
        <begin position="19"/>
        <end position="407"/>
    </location>
</feature>
<name>A0A4D4KMB3_STRVO</name>
<evidence type="ECO:0000313" key="10">
    <source>
        <dbReference type="Proteomes" id="UP000301309"/>
    </source>
</evidence>
<dbReference type="RefSeq" id="WP_344598596.1">
    <property type="nucleotide sequence ID" value="NZ_BAAASO010000074.1"/>
</dbReference>
<feature type="transmembrane region" description="Helical" evidence="7">
    <location>
        <begin position="348"/>
        <end position="369"/>
    </location>
</feature>
<dbReference type="InterPro" id="IPR036259">
    <property type="entry name" value="MFS_trans_sf"/>
</dbReference>
<dbReference type="SUPFAM" id="SSF103473">
    <property type="entry name" value="MFS general substrate transporter"/>
    <property type="match status" value="1"/>
</dbReference>
<dbReference type="InterPro" id="IPR050171">
    <property type="entry name" value="MFS_Transporters"/>
</dbReference>
<protein>
    <submittedName>
        <fullName evidence="9">MFS transporter</fullName>
    </submittedName>
</protein>
<evidence type="ECO:0000256" key="6">
    <source>
        <dbReference type="ARBA" id="ARBA00023136"/>
    </source>
</evidence>
<dbReference type="PROSITE" id="PS50850">
    <property type="entry name" value="MFS"/>
    <property type="match status" value="1"/>
</dbReference>
<dbReference type="Proteomes" id="UP000301309">
    <property type="component" value="Unassembled WGS sequence"/>
</dbReference>
<evidence type="ECO:0000256" key="5">
    <source>
        <dbReference type="ARBA" id="ARBA00022989"/>
    </source>
</evidence>
<feature type="transmembrane region" description="Helical" evidence="7">
    <location>
        <begin position="309"/>
        <end position="327"/>
    </location>
</feature>
<keyword evidence="4 7" id="KW-0812">Transmembrane</keyword>
<evidence type="ECO:0000256" key="3">
    <source>
        <dbReference type="ARBA" id="ARBA00022475"/>
    </source>
</evidence>
<feature type="transmembrane region" description="Helical" evidence="7">
    <location>
        <begin position="381"/>
        <end position="400"/>
    </location>
</feature>
<dbReference type="InterPro" id="IPR020846">
    <property type="entry name" value="MFS_dom"/>
</dbReference>
<sequence>MSVATATPSRPRALLRRGGSFALQASVLIGLLAASSAPTPLYALYQAEWHFSALTVTVVFSAYALALLVALLAAGTLSDHLGRRPVLAGALLAEAASMAIFATAHGVADLITARVVQGLATGAASGAAGAALLDFEHPHRPGRAALANSVTPVSGMAAGVLASTALVQFAPAPIRTVYLILLVLFTAQAAAVALTPETAHPHPGAWHSLRPSIAIAPSARRTMLLTAPGVIAAWALGGFYSSLGPSLARTIAPLTPRAVGGLVFFTLSFAAALAVLAARSLPASTASIAGSALLIPGALLTLSSPYEHSLLALFAGTVLAGVGFGSVTQGALRRLLSRTQADESAGTLAAYYVLSYLAMSIPAILAGVLTNRYGLTTAVSLYGATVILLALAALAIPLLTRHHTAPR</sequence>
<dbReference type="PANTHER" id="PTHR23517:SF3">
    <property type="entry name" value="INTEGRAL MEMBRANE TRANSPORT PROTEIN"/>
    <property type="match status" value="1"/>
</dbReference>
<feature type="transmembrane region" description="Helical" evidence="7">
    <location>
        <begin position="145"/>
        <end position="170"/>
    </location>
</feature>
<evidence type="ECO:0000256" key="4">
    <source>
        <dbReference type="ARBA" id="ARBA00022692"/>
    </source>
</evidence>
<feature type="transmembrane region" description="Helical" evidence="7">
    <location>
        <begin position="52"/>
        <end position="74"/>
    </location>
</feature>
<comment type="caution">
    <text evidence="9">The sequence shown here is derived from an EMBL/GenBank/DDBJ whole genome shotgun (WGS) entry which is preliminary data.</text>
</comment>
<dbReference type="PROSITE" id="PS00216">
    <property type="entry name" value="SUGAR_TRANSPORT_1"/>
    <property type="match status" value="1"/>
</dbReference>
<dbReference type="GO" id="GO:0005886">
    <property type="term" value="C:plasma membrane"/>
    <property type="evidence" value="ECO:0007669"/>
    <property type="project" value="UniProtKB-SubCell"/>
</dbReference>
<keyword evidence="3" id="KW-1003">Cell membrane</keyword>
<keyword evidence="2" id="KW-0813">Transport</keyword>
<keyword evidence="6 7" id="KW-0472">Membrane</keyword>
<reference evidence="9 10" key="1">
    <citation type="journal article" date="2020" name="Int. J. Syst. Evol. Microbiol.">
        <title>Reclassification of Streptomyces castelarensis and Streptomyces sporoclivatus as later heterotypic synonyms of Streptomyces antimycoticus.</title>
        <authorList>
            <person name="Komaki H."/>
            <person name="Tamura T."/>
        </authorList>
    </citation>
    <scope>NUCLEOTIDE SEQUENCE [LARGE SCALE GENOMIC DNA]</scope>
    <source>
        <strain evidence="9 10">NBRC 13459</strain>
    </source>
</reference>
<dbReference type="InterPro" id="IPR011701">
    <property type="entry name" value="MFS"/>
</dbReference>
<evidence type="ECO:0000313" key="9">
    <source>
        <dbReference type="EMBL" id="GDY49752.1"/>
    </source>
</evidence>
<keyword evidence="10" id="KW-1185">Reference proteome</keyword>
<feature type="transmembrane region" description="Helical" evidence="7">
    <location>
        <begin position="86"/>
        <end position="108"/>
    </location>
</feature>
<gene>
    <name evidence="9" type="ORF">SVIO_003750</name>
</gene>
<dbReference type="Pfam" id="PF07690">
    <property type="entry name" value="MFS_1"/>
    <property type="match status" value="1"/>
</dbReference>
<keyword evidence="5 7" id="KW-1133">Transmembrane helix</keyword>
<accession>A0A4D4KMB3</accession>
<comment type="subcellular location">
    <subcellularLocation>
        <location evidence="1">Cell membrane</location>
        <topology evidence="1">Multi-pass membrane protein</topology>
    </subcellularLocation>
</comment>
<dbReference type="InterPro" id="IPR005829">
    <property type="entry name" value="Sugar_transporter_CS"/>
</dbReference>
<dbReference type="Gene3D" id="1.20.1250.20">
    <property type="entry name" value="MFS general substrate transporter like domains"/>
    <property type="match status" value="1"/>
</dbReference>
<dbReference type="EMBL" id="BJHW01000001">
    <property type="protein sequence ID" value="GDY49752.1"/>
    <property type="molecule type" value="Genomic_DNA"/>
</dbReference>
<evidence type="ECO:0000256" key="2">
    <source>
        <dbReference type="ARBA" id="ARBA00022448"/>
    </source>
</evidence>
<feature type="transmembrane region" description="Helical" evidence="7">
    <location>
        <begin position="176"/>
        <end position="194"/>
    </location>
</feature>
<dbReference type="AlphaFoldDB" id="A0A4D4KMB3"/>
<organism evidence="9 10">
    <name type="scientific">Streptomyces violaceusniger</name>
    <dbReference type="NCBI Taxonomy" id="68280"/>
    <lineage>
        <taxon>Bacteria</taxon>
        <taxon>Bacillati</taxon>
        <taxon>Actinomycetota</taxon>
        <taxon>Actinomycetes</taxon>
        <taxon>Kitasatosporales</taxon>
        <taxon>Streptomycetaceae</taxon>
        <taxon>Streptomyces</taxon>
        <taxon>Streptomyces violaceusniger group</taxon>
    </lineage>
</organism>
<evidence type="ECO:0000259" key="8">
    <source>
        <dbReference type="PROSITE" id="PS50850"/>
    </source>
</evidence>
<evidence type="ECO:0000256" key="7">
    <source>
        <dbReference type="SAM" id="Phobius"/>
    </source>
</evidence>
<proteinExistence type="predicted"/>
<evidence type="ECO:0000256" key="1">
    <source>
        <dbReference type="ARBA" id="ARBA00004651"/>
    </source>
</evidence>